<reference evidence="13" key="1">
    <citation type="submission" date="2021-02" db="EMBL/GenBank/DDBJ databases">
        <authorList>
            <person name="Nowell W R."/>
        </authorList>
    </citation>
    <scope>NUCLEOTIDE SEQUENCE</scope>
</reference>
<feature type="transmembrane region" description="Helical" evidence="11">
    <location>
        <begin position="482"/>
        <end position="501"/>
    </location>
</feature>
<protein>
    <recommendedName>
        <fullName evidence="4">rhomboid protease</fullName>
        <ecNumber evidence="4">3.4.21.105</ecNumber>
    </recommendedName>
</protein>
<proteinExistence type="inferred from homology"/>
<evidence type="ECO:0000256" key="10">
    <source>
        <dbReference type="ARBA" id="ARBA00023136"/>
    </source>
</evidence>
<feature type="transmembrane region" description="Helical" evidence="11">
    <location>
        <begin position="595"/>
        <end position="614"/>
    </location>
</feature>
<evidence type="ECO:0000313" key="13">
    <source>
        <dbReference type="EMBL" id="CAF1309292.1"/>
    </source>
</evidence>
<feature type="transmembrane region" description="Helical" evidence="11">
    <location>
        <begin position="761"/>
        <end position="779"/>
    </location>
</feature>
<dbReference type="InterPro" id="IPR002610">
    <property type="entry name" value="Peptidase_S54_rhomboid-like"/>
</dbReference>
<dbReference type="GO" id="GO:0004252">
    <property type="term" value="F:serine-type endopeptidase activity"/>
    <property type="evidence" value="ECO:0007669"/>
    <property type="project" value="InterPro"/>
</dbReference>
<dbReference type="PANTHER" id="PTHR22936:SF69">
    <property type="entry name" value="RHOMBOID-LIKE PROTEIN"/>
    <property type="match status" value="1"/>
</dbReference>
<comment type="subcellular location">
    <subcellularLocation>
        <location evidence="2 11">Membrane</location>
        <topology evidence="2 11">Multi-pass membrane protein</topology>
    </subcellularLocation>
</comment>
<evidence type="ECO:0000259" key="12">
    <source>
        <dbReference type="Pfam" id="PF01694"/>
    </source>
</evidence>
<evidence type="ECO:0000256" key="5">
    <source>
        <dbReference type="ARBA" id="ARBA00022670"/>
    </source>
</evidence>
<comment type="similarity">
    <text evidence="3 11">Belongs to the peptidase S54 family.</text>
</comment>
<feature type="domain" description="Peptidase S54 rhomboid" evidence="12">
    <location>
        <begin position="759"/>
        <end position="900"/>
    </location>
</feature>
<comment type="caution">
    <text evidence="13">The sequence shown here is derived from an EMBL/GenBank/DDBJ whole genome shotgun (WGS) entry which is preliminary data.</text>
</comment>
<evidence type="ECO:0000256" key="8">
    <source>
        <dbReference type="ARBA" id="ARBA00022825"/>
    </source>
</evidence>
<dbReference type="GO" id="GO:0006508">
    <property type="term" value="P:proteolysis"/>
    <property type="evidence" value="ECO:0007669"/>
    <property type="project" value="UniProtKB-KW"/>
</dbReference>
<evidence type="ECO:0000256" key="2">
    <source>
        <dbReference type="ARBA" id="ARBA00004141"/>
    </source>
</evidence>
<feature type="transmembrane region" description="Helical" evidence="11">
    <location>
        <begin position="567"/>
        <end position="588"/>
    </location>
</feature>
<accession>A0A815EAX3</accession>
<keyword evidence="5 11" id="KW-0645">Protease</keyword>
<feature type="transmembrane region" description="Helical" evidence="11">
    <location>
        <begin position="538"/>
        <end position="561"/>
    </location>
</feature>
<name>A0A815EAX3_ADIRI</name>
<feature type="transmembrane region" description="Helical" evidence="11">
    <location>
        <begin position="361"/>
        <end position="383"/>
    </location>
</feature>
<dbReference type="Proteomes" id="UP000663852">
    <property type="component" value="Unassembled WGS sequence"/>
</dbReference>
<keyword evidence="9 11" id="KW-1133">Transmembrane helix</keyword>
<evidence type="ECO:0000256" key="11">
    <source>
        <dbReference type="RuleBase" id="RU362115"/>
    </source>
</evidence>
<organism evidence="13 14">
    <name type="scientific">Adineta ricciae</name>
    <name type="common">Rotifer</name>
    <dbReference type="NCBI Taxonomy" id="249248"/>
    <lineage>
        <taxon>Eukaryota</taxon>
        <taxon>Metazoa</taxon>
        <taxon>Spiralia</taxon>
        <taxon>Gnathifera</taxon>
        <taxon>Rotifera</taxon>
        <taxon>Eurotatoria</taxon>
        <taxon>Bdelloidea</taxon>
        <taxon>Adinetida</taxon>
        <taxon>Adinetidae</taxon>
        <taxon>Adineta</taxon>
    </lineage>
</organism>
<evidence type="ECO:0000256" key="6">
    <source>
        <dbReference type="ARBA" id="ARBA00022692"/>
    </source>
</evidence>
<keyword evidence="8 11" id="KW-0720">Serine protease</keyword>
<dbReference type="InterPro" id="IPR022764">
    <property type="entry name" value="Peptidase_S54_rhomboid_dom"/>
</dbReference>
<feature type="transmembrane region" description="Helical" evidence="11">
    <location>
        <begin position="50"/>
        <end position="71"/>
    </location>
</feature>
<feature type="transmembrane region" description="Helical" evidence="11">
    <location>
        <begin position="800"/>
        <end position="817"/>
    </location>
</feature>
<feature type="transmembrane region" description="Helical" evidence="11">
    <location>
        <begin position="854"/>
        <end position="880"/>
    </location>
</feature>
<gene>
    <name evidence="13" type="ORF">EDS130_LOCUS31048</name>
</gene>
<evidence type="ECO:0000256" key="4">
    <source>
        <dbReference type="ARBA" id="ARBA00013039"/>
    </source>
</evidence>
<dbReference type="OrthoDB" id="418595at2759"/>
<feature type="transmembrane region" description="Helical" evidence="11">
    <location>
        <begin position="262"/>
        <end position="282"/>
    </location>
</feature>
<feature type="domain" description="Peptidase S54 rhomboid" evidence="12">
    <location>
        <begin position="443"/>
        <end position="585"/>
    </location>
</feature>
<feature type="transmembrane region" description="Helical" evidence="11">
    <location>
        <begin position="507"/>
        <end position="526"/>
    </location>
</feature>
<dbReference type="Pfam" id="PF01694">
    <property type="entry name" value="Rhomboid"/>
    <property type="match status" value="3"/>
</dbReference>
<dbReference type="GO" id="GO:0016020">
    <property type="term" value="C:membrane"/>
    <property type="evidence" value="ECO:0007669"/>
    <property type="project" value="UniProtKB-SubCell"/>
</dbReference>
<keyword evidence="10 11" id="KW-0472">Membrane</keyword>
<feature type="transmembrane region" description="Helical" evidence="11">
    <location>
        <begin position="176"/>
        <end position="196"/>
    </location>
</feature>
<dbReference type="EMBL" id="CAJNOJ010000223">
    <property type="protein sequence ID" value="CAF1309292.1"/>
    <property type="molecule type" value="Genomic_DNA"/>
</dbReference>
<comment type="catalytic activity">
    <reaction evidence="1 11">
        <text>Cleaves type-1 transmembrane domains using a catalytic dyad composed of serine and histidine that are contributed by different transmembrane domains.</text>
        <dbReference type="EC" id="3.4.21.105"/>
    </reaction>
</comment>
<evidence type="ECO:0000256" key="1">
    <source>
        <dbReference type="ARBA" id="ARBA00000156"/>
    </source>
</evidence>
<keyword evidence="6 11" id="KW-0812">Transmembrane</keyword>
<feature type="transmembrane region" description="Helical" evidence="11">
    <location>
        <begin position="677"/>
        <end position="697"/>
    </location>
</feature>
<dbReference type="Gene3D" id="1.20.1540.10">
    <property type="entry name" value="Rhomboid-like"/>
    <property type="match status" value="3"/>
</dbReference>
<comment type="caution">
    <text evidence="11">Lacks conserved residue(s) required for the propagation of feature annotation.</text>
</comment>
<evidence type="ECO:0000256" key="7">
    <source>
        <dbReference type="ARBA" id="ARBA00022801"/>
    </source>
</evidence>
<evidence type="ECO:0000313" key="14">
    <source>
        <dbReference type="Proteomes" id="UP000663852"/>
    </source>
</evidence>
<evidence type="ECO:0000256" key="9">
    <source>
        <dbReference type="ARBA" id="ARBA00022989"/>
    </source>
</evidence>
<feature type="transmembrane region" description="Helical" evidence="11">
    <location>
        <begin position="823"/>
        <end position="842"/>
    </location>
</feature>
<dbReference type="InterPro" id="IPR035952">
    <property type="entry name" value="Rhomboid-like_sf"/>
</dbReference>
<dbReference type="AlphaFoldDB" id="A0A815EAX3"/>
<feature type="transmembrane region" description="Helical" evidence="11">
    <location>
        <begin position="233"/>
        <end position="256"/>
    </location>
</feature>
<dbReference type="EC" id="3.4.21.105" evidence="4"/>
<feature type="transmembrane region" description="Helical" evidence="11">
    <location>
        <begin position="917"/>
        <end position="941"/>
    </location>
</feature>
<feature type="transmembrane region" description="Helical" evidence="11">
    <location>
        <begin position="886"/>
        <end position="905"/>
    </location>
</feature>
<feature type="domain" description="Peptidase S54 rhomboid" evidence="12">
    <location>
        <begin position="135"/>
        <end position="280"/>
    </location>
</feature>
<comment type="function">
    <text evidence="11">Serine protease involved in intramembrane proteolysis.</text>
</comment>
<feature type="transmembrane region" description="Helical" evidence="11">
    <location>
        <begin position="202"/>
        <end position="221"/>
    </location>
</feature>
<sequence>MAGEDNQTWEMKEALTIEVEEASNSTKKSPIAVWCQRLFTLDVVAREKHYFPVFITFLSILHLSIHSTTFLDLRWKKQKFLDTLKDLLMFFVPCMRPASSESRATIVYCPSLIENRTCNYDDQLKNYCLSFAYPHQYWRMVSVNIVHLNWIHVIANVSRQLMYGILLERKYGTMRLFVVYWLSELGASLTCLLSSTSLHNSSIGASGAIYGIMFFFIIERFSAMANNANNRIFVVIQLLVLVVLPMVVSVTIAMILKIRPAHLAHLGGIVVGSLFGIGIFGFPYKQGRGGCQVICPLRRRIRTSIFLLRMRRGNDVNLELEEPLAIHVDVSDPARRKTSHLRCRQVFTLDTSTNEKRHFPIFIIFMSIVHVAIHLTTYINILWRNQRFLDTLRNLFCIFLPCMRPAPAYVREHTVNCYSSPKNETCNYDDDLKNFCFSFFYPHQYWRIITVNLVHIDWLHVVINLTMQLLLGALLERKYGSVRIAGIYWTSNFGACLFALLHDRRGGVGASGAIYGLASFFIIERLNAMRHQHTPRSCVFIQLIIFFVLPMTVAACISAILRLRVGHAAHFGGGFVGFLIGITMFGCLCSAEQNCYLKTVRLIGLMTLSLYFFIDKDYAGFPHQMAHTNENIHLEMKESPATCVVEPISVGKLNIRSRLRRFFTLDHVPNEKHHRPIFILTMSLVHVIIYLIIHINLTWRNKYFVFSLYALWMLFLPCMRPTPIDIQMRVVDCELPIKNKTCYYGDRIQSLCTSFMYPHQYWRMITVNLIHMNWLHLIFNISRQLLLGILLERKYGSLRIAVVYWLSNTSACLFAMLKDRAGGVGASGAVYGILLLFIVERLNAIRITKNYRLVLLQLLLLVVLPMTITVSIANILQYIVGHSAHFGGAVVGFLAGIGMFGCPYPRKNAYQTICRQIAIVLLIIYFSLCLIIFFLINASYIDWSSSRP</sequence>
<dbReference type="SUPFAM" id="SSF144091">
    <property type="entry name" value="Rhomboid-like"/>
    <property type="match status" value="3"/>
</dbReference>
<dbReference type="PANTHER" id="PTHR22936">
    <property type="entry name" value="RHOMBOID-RELATED"/>
    <property type="match status" value="1"/>
</dbReference>
<feature type="transmembrane region" description="Helical" evidence="11">
    <location>
        <begin position="704"/>
        <end position="722"/>
    </location>
</feature>
<keyword evidence="7 11" id="KW-0378">Hydrolase</keyword>
<evidence type="ECO:0000256" key="3">
    <source>
        <dbReference type="ARBA" id="ARBA00009045"/>
    </source>
</evidence>